<accession>A0AAN6JU03</accession>
<keyword evidence="3" id="KW-0779">Telomere</keyword>
<name>A0AAN6JU03_9BASI</name>
<evidence type="ECO:0000313" key="7">
    <source>
        <dbReference type="Proteomes" id="UP001176517"/>
    </source>
</evidence>
<feature type="compositionally biased region" description="Pro residues" evidence="4">
    <location>
        <begin position="299"/>
        <end position="315"/>
    </location>
</feature>
<dbReference type="GO" id="GO:0000781">
    <property type="term" value="C:chromosome, telomeric region"/>
    <property type="evidence" value="ECO:0007669"/>
    <property type="project" value="UniProtKB-SubCell"/>
</dbReference>
<dbReference type="Gene3D" id="2.40.50.140">
    <property type="entry name" value="Nucleic acid-binding proteins"/>
    <property type="match status" value="1"/>
</dbReference>
<dbReference type="Pfam" id="PF10451">
    <property type="entry name" value="Stn1"/>
    <property type="match status" value="1"/>
</dbReference>
<feature type="compositionally biased region" description="Low complexity" evidence="4">
    <location>
        <begin position="435"/>
        <end position="446"/>
    </location>
</feature>
<feature type="region of interest" description="Disordered" evidence="4">
    <location>
        <begin position="656"/>
        <end position="733"/>
    </location>
</feature>
<feature type="region of interest" description="Disordered" evidence="4">
    <location>
        <begin position="528"/>
        <end position="633"/>
    </location>
</feature>
<feature type="compositionally biased region" description="Low complexity" evidence="4">
    <location>
        <begin position="316"/>
        <end position="335"/>
    </location>
</feature>
<evidence type="ECO:0000313" key="6">
    <source>
        <dbReference type="EMBL" id="KAK0551241.1"/>
    </source>
</evidence>
<dbReference type="EMBL" id="JAPDMZ010000080">
    <property type="protein sequence ID" value="KAK0551241.1"/>
    <property type="molecule type" value="Genomic_DNA"/>
</dbReference>
<feature type="compositionally biased region" description="Pro residues" evidence="4">
    <location>
        <begin position="207"/>
        <end position="225"/>
    </location>
</feature>
<comment type="subcellular location">
    <subcellularLocation>
        <location evidence="1">Chromosome</location>
        <location evidence="1">Telomere</location>
    </subcellularLocation>
</comment>
<feature type="compositionally biased region" description="Basic and acidic residues" evidence="4">
    <location>
        <begin position="465"/>
        <end position="474"/>
    </location>
</feature>
<dbReference type="SUPFAM" id="SSF50249">
    <property type="entry name" value="Nucleic acid-binding proteins"/>
    <property type="match status" value="1"/>
</dbReference>
<feature type="region of interest" description="Disordered" evidence="4">
    <location>
        <begin position="435"/>
        <end position="474"/>
    </location>
</feature>
<gene>
    <name evidence="6" type="ORF">OC846_003380</name>
</gene>
<feature type="region of interest" description="Disordered" evidence="4">
    <location>
        <begin position="207"/>
        <end position="230"/>
    </location>
</feature>
<dbReference type="AlphaFoldDB" id="A0AAN6JU03"/>
<feature type="compositionally biased region" description="Low complexity" evidence="4">
    <location>
        <begin position="665"/>
        <end position="686"/>
    </location>
</feature>
<evidence type="ECO:0000256" key="1">
    <source>
        <dbReference type="ARBA" id="ARBA00004574"/>
    </source>
</evidence>
<evidence type="ECO:0000256" key="2">
    <source>
        <dbReference type="ARBA" id="ARBA00022454"/>
    </source>
</evidence>
<feature type="region of interest" description="Disordered" evidence="4">
    <location>
        <begin position="249"/>
        <end position="335"/>
    </location>
</feature>
<reference evidence="6" key="1">
    <citation type="journal article" date="2023" name="PhytoFront">
        <title>Draft Genome Resources of Seven Strains of Tilletia horrida, Causal Agent of Kernel Smut of Rice.</title>
        <authorList>
            <person name="Khanal S."/>
            <person name="Antony Babu S."/>
            <person name="Zhou X.G."/>
        </authorList>
    </citation>
    <scope>NUCLEOTIDE SEQUENCE</scope>
    <source>
        <strain evidence="6">TX6</strain>
    </source>
</reference>
<dbReference type="InterPro" id="IPR018856">
    <property type="entry name" value="Stn1_N"/>
</dbReference>
<keyword evidence="2" id="KW-0158">Chromosome</keyword>
<organism evidence="6 7">
    <name type="scientific">Tilletia horrida</name>
    <dbReference type="NCBI Taxonomy" id="155126"/>
    <lineage>
        <taxon>Eukaryota</taxon>
        <taxon>Fungi</taxon>
        <taxon>Dikarya</taxon>
        <taxon>Basidiomycota</taxon>
        <taxon>Ustilaginomycotina</taxon>
        <taxon>Exobasidiomycetes</taxon>
        <taxon>Tilletiales</taxon>
        <taxon>Tilletiaceae</taxon>
        <taxon>Tilletia</taxon>
    </lineage>
</organism>
<feature type="compositionally biased region" description="Pro residues" evidence="4">
    <location>
        <begin position="278"/>
        <end position="288"/>
    </location>
</feature>
<sequence length="749" mass="81238">MSRTRSVASTAPPREFRINLNSQEAKACATHSTSKVDKGKARAIDPPLNAYDLKNPSVAGKIYAWAAHPINAALCFGIDIVNAQSLRADGFPGSVYLYHQRPLVLAEIVGMIVGSTEKEHRIIYLVDDGTTILQVIHNVQEDSRRVVHPSGTVIRVIGKIRMEWEERVLQVESLSVLTDLDDEARHIFAVIEAQKTAYSKTFELTEPPPAQLPAIPTAPEPPRPTTIPAAYLPPVYTNATYYSRREIGSSSYGRTLPSPGATPTQARYEPRARSGPTLPSPGSTPPQSRPRFVRTGPTLPSPSPSPSPERTPPPISRCGAARLRSASASASSVARSSPSVVYQGHSVPDASAPATQQQRRLRAWHKLTGSELSPSRFRPYVAQHIHMHCSSPDRTTSGPRSVPSFTVRYLRRQEDLRKHAEKVVLRALKKRHRLAAAQEESGSASARTDKVKRKPSSSSSSVLSDPDHGEKSEIAKLSSEALGAKVKRLFESVIRQLVEDGVIEIAPERDKPVWPFNGRKYRIRTTVARRKQALPSESGRGQNAGRKWGGNAAEMFHPFLGDSDSEDDLFSPAPLQLRKTPTPATARSKPSREKLPSSSGSYAMVDESGRTILSGSTRANGSTKQFSRSNQKKGASAANAIVLSSSPPQAARDIITISSDEDGSGKSSGDITSDTEESSTSSSSSSGEEEGEQLGRGSPTPKAKRIKTMSATQRAEAVWKSGGMSNAAVERRRPRQEAYRLVLTVVTKG</sequence>
<evidence type="ECO:0000256" key="3">
    <source>
        <dbReference type="ARBA" id="ARBA00022895"/>
    </source>
</evidence>
<dbReference type="InterPro" id="IPR012340">
    <property type="entry name" value="NA-bd_OB-fold"/>
</dbReference>
<proteinExistence type="predicted"/>
<keyword evidence="7" id="KW-1185">Reference proteome</keyword>
<evidence type="ECO:0000259" key="5">
    <source>
        <dbReference type="Pfam" id="PF10451"/>
    </source>
</evidence>
<protein>
    <recommendedName>
        <fullName evidence="5">CST complex subunit Stn1 N-terminal domain-containing protein</fullName>
    </recommendedName>
</protein>
<dbReference type="Proteomes" id="UP001176517">
    <property type="component" value="Unassembled WGS sequence"/>
</dbReference>
<feature type="compositionally biased region" description="Polar residues" evidence="4">
    <location>
        <begin position="611"/>
        <end position="633"/>
    </location>
</feature>
<comment type="caution">
    <text evidence="6">The sequence shown here is derived from an EMBL/GenBank/DDBJ whole genome shotgun (WGS) entry which is preliminary data.</text>
</comment>
<feature type="domain" description="CST complex subunit Stn1 N-terminal" evidence="5">
    <location>
        <begin position="93"/>
        <end position="192"/>
    </location>
</feature>
<evidence type="ECO:0000256" key="4">
    <source>
        <dbReference type="SAM" id="MobiDB-lite"/>
    </source>
</evidence>